<dbReference type="SUPFAM" id="SSF53383">
    <property type="entry name" value="PLP-dependent transferases"/>
    <property type="match status" value="1"/>
</dbReference>
<dbReference type="Gene3D" id="3.90.1150.10">
    <property type="entry name" value="Aspartate Aminotransferase, domain 1"/>
    <property type="match status" value="1"/>
</dbReference>
<gene>
    <name evidence="3" type="ORF">GTA08_BOTSDO06380</name>
</gene>
<evidence type="ECO:0000256" key="1">
    <source>
        <dbReference type="ARBA" id="ARBA00022898"/>
    </source>
</evidence>
<name>A0A8H4IQD5_9PEZI</name>
<dbReference type="InterPro" id="IPR050478">
    <property type="entry name" value="Ethylene_sulfur-biosynth"/>
</dbReference>
<dbReference type="GO" id="GO:0008483">
    <property type="term" value="F:transaminase activity"/>
    <property type="evidence" value="ECO:0007669"/>
    <property type="project" value="TreeGrafter"/>
</dbReference>
<evidence type="ECO:0000259" key="2">
    <source>
        <dbReference type="Pfam" id="PF00155"/>
    </source>
</evidence>
<dbReference type="GO" id="GO:0006520">
    <property type="term" value="P:amino acid metabolic process"/>
    <property type="evidence" value="ECO:0007669"/>
    <property type="project" value="TreeGrafter"/>
</dbReference>
<accession>A0A8H4IQD5</accession>
<evidence type="ECO:0000313" key="3">
    <source>
        <dbReference type="EMBL" id="KAF4305541.1"/>
    </source>
</evidence>
<dbReference type="InterPro" id="IPR015424">
    <property type="entry name" value="PyrdxlP-dep_Trfase"/>
</dbReference>
<keyword evidence="1" id="KW-0663">Pyridoxal phosphate</keyword>
<dbReference type="GO" id="GO:0030170">
    <property type="term" value="F:pyridoxal phosphate binding"/>
    <property type="evidence" value="ECO:0007669"/>
    <property type="project" value="InterPro"/>
</dbReference>
<keyword evidence="4" id="KW-1185">Reference proteome</keyword>
<dbReference type="InterPro" id="IPR015421">
    <property type="entry name" value="PyrdxlP-dep_Trfase_major"/>
</dbReference>
<evidence type="ECO:0000313" key="4">
    <source>
        <dbReference type="Proteomes" id="UP000572817"/>
    </source>
</evidence>
<dbReference type="Gene3D" id="3.40.640.10">
    <property type="entry name" value="Type I PLP-dependent aspartate aminotransferase-like (Major domain)"/>
    <property type="match status" value="1"/>
</dbReference>
<dbReference type="Proteomes" id="UP000572817">
    <property type="component" value="Unassembled WGS sequence"/>
</dbReference>
<dbReference type="EMBL" id="WWBZ02000040">
    <property type="protein sequence ID" value="KAF4305541.1"/>
    <property type="molecule type" value="Genomic_DNA"/>
</dbReference>
<dbReference type="PRINTS" id="PR00753">
    <property type="entry name" value="ACCSYNTHASE"/>
</dbReference>
<dbReference type="Pfam" id="PF00155">
    <property type="entry name" value="Aminotran_1_2"/>
    <property type="match status" value="1"/>
</dbReference>
<dbReference type="AlphaFoldDB" id="A0A8H4IQD5"/>
<reference evidence="3" key="1">
    <citation type="submission" date="2020-04" db="EMBL/GenBank/DDBJ databases">
        <title>Genome Assembly and Annotation of Botryosphaeria dothidea sdau 11-99, a Latent Pathogen of Apple Fruit Ring Rot in China.</title>
        <authorList>
            <person name="Yu C."/>
            <person name="Diao Y."/>
            <person name="Lu Q."/>
            <person name="Zhao J."/>
            <person name="Cui S."/>
            <person name="Peng C."/>
            <person name="He B."/>
            <person name="Liu H."/>
        </authorList>
    </citation>
    <scope>NUCLEOTIDE SEQUENCE [LARGE SCALE GENOMIC DNA]</scope>
    <source>
        <strain evidence="3">Sdau11-99</strain>
    </source>
</reference>
<organism evidence="3 4">
    <name type="scientific">Botryosphaeria dothidea</name>
    <dbReference type="NCBI Taxonomy" id="55169"/>
    <lineage>
        <taxon>Eukaryota</taxon>
        <taxon>Fungi</taxon>
        <taxon>Dikarya</taxon>
        <taxon>Ascomycota</taxon>
        <taxon>Pezizomycotina</taxon>
        <taxon>Dothideomycetes</taxon>
        <taxon>Dothideomycetes incertae sedis</taxon>
        <taxon>Botryosphaeriales</taxon>
        <taxon>Botryosphaeriaceae</taxon>
        <taxon>Botryosphaeria</taxon>
    </lineage>
</organism>
<dbReference type="InterPro" id="IPR004839">
    <property type="entry name" value="Aminotransferase_I/II_large"/>
</dbReference>
<dbReference type="PANTHER" id="PTHR43795">
    <property type="entry name" value="BIFUNCTIONAL ASPARTATE AMINOTRANSFERASE AND GLUTAMATE/ASPARTATE-PREPHENATE AMINOTRANSFERASE-RELATED"/>
    <property type="match status" value="1"/>
</dbReference>
<dbReference type="InterPro" id="IPR015422">
    <property type="entry name" value="PyrdxlP-dep_Trfase_small"/>
</dbReference>
<dbReference type="OrthoDB" id="7042322at2759"/>
<dbReference type="CDD" id="cd00609">
    <property type="entry name" value="AAT_like"/>
    <property type="match status" value="1"/>
</dbReference>
<feature type="domain" description="Aminotransferase class I/classII large" evidence="2">
    <location>
        <begin position="52"/>
        <end position="411"/>
    </location>
</feature>
<proteinExistence type="predicted"/>
<comment type="caution">
    <text evidence="3">The sequence shown here is derived from an EMBL/GenBank/DDBJ whole genome shotgun (WGS) entry which is preliminary data.</text>
</comment>
<protein>
    <submittedName>
        <fullName evidence="3">1-aminocyclopropane-1-carboxylate synthase</fullName>
    </submittedName>
</protein>
<dbReference type="PANTHER" id="PTHR43795:SF39">
    <property type="entry name" value="AMINOTRANSFERASE CLASS I_CLASSII DOMAIN-CONTAINING PROTEIN"/>
    <property type="match status" value="1"/>
</dbReference>
<sequence length="420" mass="45622">MTQDGLSERGSTNVEPILPVIGKEAEERKKRNIAMINLAKAENVLIRPEVLEIYKKAIVDNLESSHLSYPKGTFGDPVLHTRLADFFNTYFNPGIPVKPDHLVTAPGASACLDALMFNICNPGDAVLIPGPYWSTFDFKLRARSSVETIPVNVDNFSDTFTPKLIAALEAALQMSARPVRALLMTNPHNPLGQCYPQTVLEECLKFCHAHRLHYISDEVYALSQFPNPHLANPPPFVSALSLDLHALGCDSKLVHTVWSTSKDFGSSGIRVGCIVTQANYTLAVGSAIAANEQTSSLSAIALAGLLGSPDLPRLLALSAARLAEAYTTVTGFLTTHGVEFVPATAGVFVFARLVPEAETWKDEAATVARLRERGVLMSAGRGFRGGEREKGWVRIVFAVEPAELRRGLDIITSTIFAQDK</sequence>